<evidence type="ECO:0000313" key="2">
    <source>
        <dbReference type="Proteomes" id="UP000604046"/>
    </source>
</evidence>
<keyword evidence="2" id="KW-1185">Reference proteome</keyword>
<sequence length="201" mass="22281">MRNAFQAGRAVAFANLEATCSAMDQEKREEKRAKQERFLQRLEVTLAVTPACFALDRDDLDNHHMARDDEDFDINAEYDFEAFNKVVATAELAKQEVGQIAPSFNVLGLTASYLTGRSADFLGKRFQAIPRPLSVLRLKVELCNAARSLLLCKVAENADTRSVVAHAGRRARTSAAPCFPHGLGFALYPWLSAGLPLPDRR</sequence>
<dbReference type="Proteomes" id="UP000604046">
    <property type="component" value="Unassembled WGS sequence"/>
</dbReference>
<comment type="caution">
    <text evidence="1">The sequence shown here is derived from an EMBL/GenBank/DDBJ whole genome shotgun (WGS) entry which is preliminary data.</text>
</comment>
<protein>
    <submittedName>
        <fullName evidence="1">Uncharacterized protein</fullName>
    </submittedName>
</protein>
<reference evidence="1" key="1">
    <citation type="submission" date="2021-02" db="EMBL/GenBank/DDBJ databases">
        <authorList>
            <person name="Dougan E. K."/>
            <person name="Rhodes N."/>
            <person name="Thang M."/>
            <person name="Chan C."/>
        </authorList>
    </citation>
    <scope>NUCLEOTIDE SEQUENCE</scope>
</reference>
<proteinExistence type="predicted"/>
<dbReference type="AlphaFoldDB" id="A0A812PFL4"/>
<gene>
    <name evidence="1" type="ORF">SNAT2548_LOCUS18584</name>
</gene>
<accession>A0A812PFL4</accession>
<name>A0A812PFL4_9DINO</name>
<evidence type="ECO:0000313" key="1">
    <source>
        <dbReference type="EMBL" id="CAE7352107.1"/>
    </source>
</evidence>
<organism evidence="1 2">
    <name type="scientific">Symbiodinium natans</name>
    <dbReference type="NCBI Taxonomy" id="878477"/>
    <lineage>
        <taxon>Eukaryota</taxon>
        <taxon>Sar</taxon>
        <taxon>Alveolata</taxon>
        <taxon>Dinophyceae</taxon>
        <taxon>Suessiales</taxon>
        <taxon>Symbiodiniaceae</taxon>
        <taxon>Symbiodinium</taxon>
    </lineage>
</organism>
<dbReference type="EMBL" id="CAJNDS010002149">
    <property type="protein sequence ID" value="CAE7352107.1"/>
    <property type="molecule type" value="Genomic_DNA"/>
</dbReference>